<feature type="compositionally biased region" description="Basic and acidic residues" evidence="1">
    <location>
        <begin position="177"/>
        <end position="187"/>
    </location>
</feature>
<feature type="compositionally biased region" description="Low complexity" evidence="1">
    <location>
        <begin position="199"/>
        <end position="216"/>
    </location>
</feature>
<protein>
    <submittedName>
        <fullName evidence="2">Uncharacterized protein</fullName>
    </submittedName>
</protein>
<reference evidence="2" key="1">
    <citation type="journal article" date="2021" name="Front. Plant Sci.">
        <title>Chromosome-Scale Genome Assembly for Chinese Sour Jujube and Insights Into Its Genome Evolution and Domestication Signature.</title>
        <authorList>
            <person name="Shen L.-Y."/>
            <person name="Luo H."/>
            <person name="Wang X.-L."/>
            <person name="Wang X.-M."/>
            <person name="Qiu X.-J."/>
            <person name="Liu H."/>
            <person name="Zhou S.-S."/>
            <person name="Jia K.-H."/>
            <person name="Nie S."/>
            <person name="Bao Y.-T."/>
            <person name="Zhang R.-G."/>
            <person name="Yun Q.-Z."/>
            <person name="Chai Y.-H."/>
            <person name="Lu J.-Y."/>
            <person name="Li Y."/>
            <person name="Zhao S.-W."/>
            <person name="Mao J.-F."/>
            <person name="Jia S.-G."/>
            <person name="Mao Y.-M."/>
        </authorList>
    </citation>
    <scope>NUCLEOTIDE SEQUENCE</scope>
    <source>
        <strain evidence="2">AT0</strain>
        <tissue evidence="2">Leaf</tissue>
    </source>
</reference>
<dbReference type="Proteomes" id="UP000813462">
    <property type="component" value="Unassembled WGS sequence"/>
</dbReference>
<sequence length="259" mass="28729">MGRLQPKPTLRKSNQTDSRLKSTSRSCDCCGSGSTLFVHHLLSSSEQNPVFRLEFGKKYSQPEPGILASSTGWLIQADARGCRRTRRLPSWTGRWVVTCNFEYAALDSDDLLYLKEQMEAEEDAERLLRRTEKRAFAAFKISFNGHKAASLADSSPATVPLPLRVEPKPKSGIRQQDLLKKVVEVKPKRPRVTSPSDGNRSASVSNASTNSTNLNSKTEQEKGKYTPDVKPNKENGETKVENPVKSLLGLAYASSDDED</sequence>
<dbReference type="PANTHER" id="PTHR37202">
    <property type="entry name" value="ANKYRIN REPEAT PROTEIN"/>
    <property type="match status" value="1"/>
</dbReference>
<comment type="caution">
    <text evidence="2">The sequence shown here is derived from an EMBL/GenBank/DDBJ whole genome shotgun (WGS) entry which is preliminary data.</text>
</comment>
<name>A0A978VGK7_ZIZJJ</name>
<dbReference type="EMBL" id="JAEACU010000005">
    <property type="protein sequence ID" value="KAH7529496.1"/>
    <property type="molecule type" value="Genomic_DNA"/>
</dbReference>
<evidence type="ECO:0000313" key="2">
    <source>
        <dbReference type="EMBL" id="KAH7529496.1"/>
    </source>
</evidence>
<feature type="compositionally biased region" description="Polar residues" evidence="1">
    <location>
        <begin position="11"/>
        <end position="21"/>
    </location>
</feature>
<proteinExistence type="predicted"/>
<accession>A0A978VGK7</accession>
<feature type="region of interest" description="Disordered" evidence="1">
    <location>
        <begin position="1"/>
        <end position="21"/>
    </location>
</feature>
<evidence type="ECO:0000313" key="3">
    <source>
        <dbReference type="Proteomes" id="UP000813462"/>
    </source>
</evidence>
<dbReference type="AlphaFoldDB" id="A0A978VGK7"/>
<organism evidence="2 3">
    <name type="scientific">Ziziphus jujuba var. spinosa</name>
    <dbReference type="NCBI Taxonomy" id="714518"/>
    <lineage>
        <taxon>Eukaryota</taxon>
        <taxon>Viridiplantae</taxon>
        <taxon>Streptophyta</taxon>
        <taxon>Embryophyta</taxon>
        <taxon>Tracheophyta</taxon>
        <taxon>Spermatophyta</taxon>
        <taxon>Magnoliopsida</taxon>
        <taxon>eudicotyledons</taxon>
        <taxon>Gunneridae</taxon>
        <taxon>Pentapetalae</taxon>
        <taxon>rosids</taxon>
        <taxon>fabids</taxon>
        <taxon>Rosales</taxon>
        <taxon>Rhamnaceae</taxon>
        <taxon>Paliureae</taxon>
        <taxon>Ziziphus</taxon>
    </lineage>
</organism>
<feature type="region of interest" description="Disordered" evidence="1">
    <location>
        <begin position="151"/>
        <end position="259"/>
    </location>
</feature>
<gene>
    <name evidence="2" type="ORF">FEM48_Zijuj05G0190100</name>
</gene>
<dbReference type="PANTHER" id="PTHR37202:SF1">
    <property type="entry name" value="ANKYRIN REPEAT PROTEIN"/>
    <property type="match status" value="1"/>
</dbReference>
<feature type="compositionally biased region" description="Basic and acidic residues" evidence="1">
    <location>
        <begin position="218"/>
        <end position="242"/>
    </location>
</feature>
<evidence type="ECO:0000256" key="1">
    <source>
        <dbReference type="SAM" id="MobiDB-lite"/>
    </source>
</evidence>